<dbReference type="SUPFAM" id="SSF82199">
    <property type="entry name" value="SET domain"/>
    <property type="match status" value="1"/>
</dbReference>
<dbReference type="Proteomes" id="UP000515123">
    <property type="component" value="Linkage group 3"/>
</dbReference>
<dbReference type="AlphaFoldDB" id="A0A6P5EUQ5"/>
<accession>A0A6P5EUQ5</accession>
<dbReference type="InterPro" id="IPR001214">
    <property type="entry name" value="SET_dom"/>
</dbReference>
<dbReference type="RefSeq" id="XP_020084890.1">
    <property type="nucleotide sequence ID" value="XM_020229301.1"/>
</dbReference>
<keyword evidence="10" id="KW-1185">Reference proteome</keyword>
<dbReference type="InterPro" id="IPR043017">
    <property type="entry name" value="WIYLD_dom_sf"/>
</dbReference>
<name>A0A6P5EUQ5_ANACO</name>
<sequence length="761" mass="86602">MAPPKEKIAAAIRAMKAIGIPKHTVKPVLKNLLIVYENNWEYIEAENFRVLADAVLDLQESKVDEQLKNESYKDYVSVTKKNHNEDEPMKKKTYNVRNRLLSYSIVLDNCGKRLIKGQEDPTTPLNHISEMNAVKRIKLEEVSPIGTSLSQPSHIHRKVSMHSLGRHSEKRLQIEENVTPKLLSSSPSYRVSHEETGAMVLFHRTRSNQERADSRLITYERDESLDHGNLVSCKGPKIEPGTENSPEHVDIDYTLLKSDLLGDEYPTSEAPLSIVCTPETIRTVNRGHQEQLSRLEVASSNSGAIKLLLTCNPSALDCMDFHMPSIEAICKEVENKCLRSYKILEPKFSLLDILKDICHCASELSSEPEKSRGESITHIIPTLDSLQRSLNGPSYMAEICRKNVTVKGKKKMQTEVQQDNLSSLMLIPQPQIVPGEMRPLHDVNDITKGEERVKVSVKSELNNEQYPPFFHYIPQNLPYQNAYINLSIARIGDEDCCSDCFGNCLESPLPCACARETGGEFAYTKDGLLNEHFLEACILMRRAPQKRHLFYCKDCPLERAKNEVRPDPCKGHPMRKFIKECWSKCGCNKQCGNRVVQRGITCNLEVFLTSEGKGWGLRTCDQLPRGAFVCEYVGEVLTNMELYDRTMQITGNARHTYPVLLDADWATEGVLKDEEALCLDATFYGNVARFINHRCRDANLIEIPVEIETPDHHYYHLAYFTTRKIEPWEELTWDYGIDFSDYNHPVKAFQCLCGSKLCRDV</sequence>
<comment type="subcellular location">
    <subcellularLocation>
        <location evidence="2">Chromosome</location>
    </subcellularLocation>
    <subcellularLocation>
        <location evidence="1">Nucleus</location>
    </subcellularLocation>
</comment>
<evidence type="ECO:0000256" key="5">
    <source>
        <dbReference type="ARBA" id="ARBA00022723"/>
    </source>
</evidence>
<dbReference type="PROSITE" id="PS50867">
    <property type="entry name" value="PRE_SET"/>
    <property type="match status" value="1"/>
</dbReference>
<reference evidence="10" key="1">
    <citation type="journal article" date="2015" name="Nat. Genet.">
        <title>The pineapple genome and the evolution of CAM photosynthesis.</title>
        <authorList>
            <person name="Ming R."/>
            <person name="VanBuren R."/>
            <person name="Wai C.M."/>
            <person name="Tang H."/>
            <person name="Schatz M.C."/>
            <person name="Bowers J.E."/>
            <person name="Lyons E."/>
            <person name="Wang M.L."/>
            <person name="Chen J."/>
            <person name="Biggers E."/>
            <person name="Zhang J."/>
            <person name="Huang L."/>
            <person name="Zhang L."/>
            <person name="Miao W."/>
            <person name="Zhang J."/>
            <person name="Ye Z."/>
            <person name="Miao C."/>
            <person name="Lin Z."/>
            <person name="Wang H."/>
            <person name="Zhou H."/>
            <person name="Yim W.C."/>
            <person name="Priest H.D."/>
            <person name="Zheng C."/>
            <person name="Woodhouse M."/>
            <person name="Edger P.P."/>
            <person name="Guyot R."/>
            <person name="Guo H.B."/>
            <person name="Guo H."/>
            <person name="Zheng G."/>
            <person name="Singh R."/>
            <person name="Sharma A."/>
            <person name="Min X."/>
            <person name="Zheng Y."/>
            <person name="Lee H."/>
            <person name="Gurtowski J."/>
            <person name="Sedlazeck F.J."/>
            <person name="Harkess A."/>
            <person name="McKain M.R."/>
            <person name="Liao Z."/>
            <person name="Fang J."/>
            <person name="Liu J."/>
            <person name="Zhang X."/>
            <person name="Zhang Q."/>
            <person name="Hu W."/>
            <person name="Qin Y."/>
            <person name="Wang K."/>
            <person name="Chen L.Y."/>
            <person name="Shirley N."/>
            <person name="Lin Y.R."/>
            <person name="Liu L.Y."/>
            <person name="Hernandez A.G."/>
            <person name="Wright C.L."/>
            <person name="Bulone V."/>
            <person name="Tuskan G.A."/>
            <person name="Heath K."/>
            <person name="Zee F."/>
            <person name="Moore P.H."/>
            <person name="Sunkar R."/>
            <person name="Leebens-Mack J.H."/>
            <person name="Mockler T."/>
            <person name="Bennetzen J.L."/>
            <person name="Freeling M."/>
            <person name="Sankoff D."/>
            <person name="Paterson A.H."/>
            <person name="Zhu X."/>
            <person name="Yang X."/>
            <person name="Smith J.A."/>
            <person name="Cushman J.C."/>
            <person name="Paull R.E."/>
            <person name="Yu Q."/>
        </authorList>
    </citation>
    <scope>NUCLEOTIDE SEQUENCE [LARGE SCALE GENOMIC DNA]</scope>
    <source>
        <strain evidence="10">cv. F153</strain>
    </source>
</reference>
<dbReference type="PROSITE" id="PS50280">
    <property type="entry name" value="SET"/>
    <property type="match status" value="1"/>
</dbReference>
<dbReference type="Pfam" id="PF00856">
    <property type="entry name" value="SET"/>
    <property type="match status" value="1"/>
</dbReference>
<evidence type="ECO:0000256" key="4">
    <source>
        <dbReference type="ARBA" id="ARBA00022679"/>
    </source>
</evidence>
<dbReference type="PROSITE" id="PS51580">
    <property type="entry name" value="SAM_MT43_3"/>
    <property type="match status" value="1"/>
</dbReference>
<dbReference type="SMART" id="SM00468">
    <property type="entry name" value="PreSET"/>
    <property type="match status" value="1"/>
</dbReference>
<keyword evidence="4" id="KW-0808">Transferase</keyword>
<evidence type="ECO:0000256" key="7">
    <source>
        <dbReference type="ARBA" id="ARBA00023242"/>
    </source>
</evidence>
<dbReference type="PANTHER" id="PTHR46450:SF8">
    <property type="entry name" value="OS02G0621100 PROTEIN"/>
    <property type="match status" value="1"/>
</dbReference>
<dbReference type="GO" id="GO:0005694">
    <property type="term" value="C:chromosome"/>
    <property type="evidence" value="ECO:0007669"/>
    <property type="project" value="UniProtKB-SubCell"/>
</dbReference>
<dbReference type="InterPro" id="IPR025776">
    <property type="entry name" value="SUVR4/1/2"/>
</dbReference>
<reference evidence="11" key="2">
    <citation type="submission" date="2025-08" db="UniProtKB">
        <authorList>
            <consortium name="RefSeq"/>
        </authorList>
    </citation>
    <scope>IDENTIFICATION</scope>
    <source>
        <tissue evidence="11">Leaf</tissue>
    </source>
</reference>
<feature type="domain" description="SET" evidence="8">
    <location>
        <begin position="602"/>
        <end position="736"/>
    </location>
</feature>
<protein>
    <submittedName>
        <fullName evidence="11">Probable inactive histone-lysine N-methyltransferase SUVR2</fullName>
    </submittedName>
</protein>
<dbReference type="Gene3D" id="1.10.8.850">
    <property type="entry name" value="Histone-lysine N methyltransferase , C-terminal domain-like"/>
    <property type="match status" value="1"/>
</dbReference>
<evidence type="ECO:0000313" key="10">
    <source>
        <dbReference type="Proteomes" id="UP000515123"/>
    </source>
</evidence>
<dbReference type="InterPro" id="IPR046341">
    <property type="entry name" value="SET_dom_sf"/>
</dbReference>
<gene>
    <name evidence="11" type="primary">LOC109707767</name>
</gene>
<evidence type="ECO:0000256" key="3">
    <source>
        <dbReference type="ARBA" id="ARBA00022454"/>
    </source>
</evidence>
<keyword evidence="7" id="KW-0539">Nucleus</keyword>
<evidence type="ECO:0000256" key="1">
    <source>
        <dbReference type="ARBA" id="ARBA00004123"/>
    </source>
</evidence>
<keyword evidence="6" id="KW-0862">Zinc</keyword>
<dbReference type="GO" id="GO:0008270">
    <property type="term" value="F:zinc ion binding"/>
    <property type="evidence" value="ECO:0007669"/>
    <property type="project" value="InterPro"/>
</dbReference>
<keyword evidence="3" id="KW-0158">Chromosome</keyword>
<proteinExistence type="predicted"/>
<dbReference type="GO" id="GO:0005634">
    <property type="term" value="C:nucleus"/>
    <property type="evidence" value="ECO:0007669"/>
    <property type="project" value="UniProtKB-SubCell"/>
</dbReference>
<dbReference type="OrthoDB" id="308383at2759"/>
<dbReference type="CDD" id="cd10538">
    <property type="entry name" value="SET_SETDB-like"/>
    <property type="match status" value="1"/>
</dbReference>
<dbReference type="PANTHER" id="PTHR46450">
    <property type="entry name" value="INACTIVE HISTONE-LYSINE N-METHYLTRANSFERASE SUVR1-RELATED"/>
    <property type="match status" value="1"/>
</dbReference>
<dbReference type="InterPro" id="IPR018848">
    <property type="entry name" value="WIYLD_domain"/>
</dbReference>
<dbReference type="SMART" id="SM00317">
    <property type="entry name" value="SET"/>
    <property type="match status" value="1"/>
</dbReference>
<evidence type="ECO:0000256" key="6">
    <source>
        <dbReference type="ARBA" id="ARBA00022833"/>
    </source>
</evidence>
<feature type="domain" description="Pre-SET" evidence="9">
    <location>
        <begin position="503"/>
        <end position="599"/>
    </location>
</feature>
<dbReference type="GeneID" id="109707767"/>
<dbReference type="InterPro" id="IPR007728">
    <property type="entry name" value="Pre-SET_dom"/>
</dbReference>
<keyword evidence="5" id="KW-0479">Metal-binding</keyword>
<evidence type="ECO:0000259" key="9">
    <source>
        <dbReference type="PROSITE" id="PS50867"/>
    </source>
</evidence>
<evidence type="ECO:0000256" key="2">
    <source>
        <dbReference type="ARBA" id="ARBA00004286"/>
    </source>
</evidence>
<evidence type="ECO:0000313" key="11">
    <source>
        <dbReference type="RefSeq" id="XP_020084890.1"/>
    </source>
</evidence>
<dbReference type="GO" id="GO:0042054">
    <property type="term" value="F:histone methyltransferase activity"/>
    <property type="evidence" value="ECO:0007669"/>
    <property type="project" value="InterPro"/>
</dbReference>
<dbReference type="Gene3D" id="2.170.270.10">
    <property type="entry name" value="SET domain"/>
    <property type="match status" value="1"/>
</dbReference>
<organism evidence="10 11">
    <name type="scientific">Ananas comosus</name>
    <name type="common">Pineapple</name>
    <name type="synonym">Ananas ananas</name>
    <dbReference type="NCBI Taxonomy" id="4615"/>
    <lineage>
        <taxon>Eukaryota</taxon>
        <taxon>Viridiplantae</taxon>
        <taxon>Streptophyta</taxon>
        <taxon>Embryophyta</taxon>
        <taxon>Tracheophyta</taxon>
        <taxon>Spermatophyta</taxon>
        <taxon>Magnoliopsida</taxon>
        <taxon>Liliopsida</taxon>
        <taxon>Poales</taxon>
        <taxon>Bromeliaceae</taxon>
        <taxon>Bromelioideae</taxon>
        <taxon>Ananas</taxon>
    </lineage>
</organism>
<dbReference type="FunFam" id="2.170.270.10:FF:000046">
    <property type="entry name" value="SET-domain containing protein lysine methyltransferase family protein"/>
    <property type="match status" value="1"/>
</dbReference>
<evidence type="ECO:0000259" key="8">
    <source>
        <dbReference type="PROSITE" id="PS50280"/>
    </source>
</evidence>
<dbReference type="Pfam" id="PF05033">
    <property type="entry name" value="Pre-SET"/>
    <property type="match status" value="1"/>
</dbReference>
<dbReference type="Pfam" id="PF10440">
    <property type="entry name" value="WIYLD"/>
    <property type="match status" value="1"/>
</dbReference>